<name>A0A1Q9LMM3_9PSEU</name>
<evidence type="ECO:0000259" key="3">
    <source>
        <dbReference type="Pfam" id="PF05368"/>
    </source>
</evidence>
<dbReference type="Pfam" id="PF05368">
    <property type="entry name" value="NmrA"/>
    <property type="match status" value="1"/>
</dbReference>
<dbReference type="InterPro" id="IPR051164">
    <property type="entry name" value="NmrA-like_oxidored"/>
</dbReference>
<comment type="caution">
    <text evidence="4">The sequence shown here is derived from an EMBL/GenBank/DDBJ whole genome shotgun (WGS) entry which is preliminary data.</text>
</comment>
<dbReference type="OrthoDB" id="319724at2"/>
<evidence type="ECO:0000313" key="5">
    <source>
        <dbReference type="Proteomes" id="UP000186040"/>
    </source>
</evidence>
<comment type="similarity">
    <text evidence="1">Belongs to the NmrA-type oxidoreductase family.</text>
</comment>
<protein>
    <submittedName>
        <fullName evidence="4">NmrA family protein</fullName>
    </submittedName>
</protein>
<evidence type="ECO:0000256" key="1">
    <source>
        <dbReference type="ARBA" id="ARBA00006328"/>
    </source>
</evidence>
<dbReference type="RefSeq" id="WP_075974957.1">
    <property type="nucleotide sequence ID" value="NZ_MKQR01000011.1"/>
</dbReference>
<feature type="domain" description="NmrA-like" evidence="3">
    <location>
        <begin position="6"/>
        <end position="250"/>
    </location>
</feature>
<evidence type="ECO:0000313" key="4">
    <source>
        <dbReference type="EMBL" id="OLR93253.1"/>
    </source>
</evidence>
<evidence type="ECO:0000256" key="2">
    <source>
        <dbReference type="ARBA" id="ARBA00022857"/>
    </source>
</evidence>
<dbReference type="InterPro" id="IPR008030">
    <property type="entry name" value="NmrA-like"/>
</dbReference>
<organism evidence="4 5">
    <name type="scientific">Actinokineospora bangkokensis</name>
    <dbReference type="NCBI Taxonomy" id="1193682"/>
    <lineage>
        <taxon>Bacteria</taxon>
        <taxon>Bacillati</taxon>
        <taxon>Actinomycetota</taxon>
        <taxon>Actinomycetes</taxon>
        <taxon>Pseudonocardiales</taxon>
        <taxon>Pseudonocardiaceae</taxon>
        <taxon>Actinokineospora</taxon>
    </lineage>
</organism>
<gene>
    <name evidence="4" type="ORF">BJP25_17365</name>
</gene>
<dbReference type="Proteomes" id="UP000186040">
    <property type="component" value="Unassembled WGS sequence"/>
</dbReference>
<proteinExistence type="inferred from homology"/>
<dbReference type="EMBL" id="MKQR01000011">
    <property type="protein sequence ID" value="OLR93253.1"/>
    <property type="molecule type" value="Genomic_DNA"/>
</dbReference>
<reference evidence="4 5" key="1">
    <citation type="submission" date="2016-10" db="EMBL/GenBank/DDBJ databases">
        <title>The Draft Genome Sequence of Actinokineospora bangkokensis 44EHWT reveals the biosynthetic pathway of antifungal compounds Thailandins with unusual extender unit butylmalonyl-CoA.</title>
        <authorList>
            <person name="Greule A."/>
            <person name="Intra B."/>
            <person name="Flemming S."/>
            <person name="Rommel M.G."/>
            <person name="Panbangred W."/>
            <person name="Bechthold A."/>
        </authorList>
    </citation>
    <scope>NUCLEOTIDE SEQUENCE [LARGE SCALE GENOMIC DNA]</scope>
    <source>
        <strain evidence="4 5">44EHW</strain>
    </source>
</reference>
<dbReference type="InterPro" id="IPR036291">
    <property type="entry name" value="NAD(P)-bd_dom_sf"/>
</dbReference>
<dbReference type="PANTHER" id="PTHR42748:SF7">
    <property type="entry name" value="NMRA LIKE REDOX SENSOR 1-RELATED"/>
    <property type="match status" value="1"/>
</dbReference>
<dbReference type="PANTHER" id="PTHR42748">
    <property type="entry name" value="NITROGEN METABOLITE REPRESSION PROTEIN NMRA FAMILY MEMBER"/>
    <property type="match status" value="1"/>
</dbReference>
<keyword evidence="2" id="KW-0521">NADP</keyword>
<keyword evidence="5" id="KW-1185">Reference proteome</keyword>
<dbReference type="Gene3D" id="3.40.50.720">
    <property type="entry name" value="NAD(P)-binding Rossmann-like Domain"/>
    <property type="match status" value="1"/>
</dbReference>
<dbReference type="SUPFAM" id="SSF51735">
    <property type="entry name" value="NAD(P)-binding Rossmann-fold domains"/>
    <property type="match status" value="1"/>
</dbReference>
<sequence>MPPAPVLVTGATGRQGGAVARALLAAGAPVRALVRDQAKAGPLRDLGVEVVPGDLLDLDSVTRAARGAAAVFSVQMAPFADGRFDFDAEVAQASTLIAGAGAAGVTRFVHTSVSGAGQHADSPAWDWGRTSPVAPSLNAKAEIQDRVRAAGFDRWTIIKPAFFMDNFRPAMGFLFPRGVEGGIVSVLKPSTQVALVATADIGAAAAAALLDPDRFHGVELELASDRLPMSRIAEVLSEALGTPLRAPEMTEAEALAAGMPGMGASHEWMNRQGQPALPEFARALGIPLTSFADWARASLPE</sequence>
<accession>A0A1Q9LMM3</accession>
<dbReference type="AlphaFoldDB" id="A0A1Q9LMM3"/>
<dbReference type="STRING" id="1193682.BJP25_17365"/>